<evidence type="ECO:0000259" key="8">
    <source>
        <dbReference type="PROSITE" id="PS50261"/>
    </source>
</evidence>
<dbReference type="InterPro" id="IPR017981">
    <property type="entry name" value="GPCR_2-like_7TM"/>
</dbReference>
<dbReference type="SMART" id="SM00303">
    <property type="entry name" value="GPS"/>
    <property type="match status" value="1"/>
</dbReference>
<dbReference type="Gene3D" id="1.20.1070.10">
    <property type="entry name" value="Rhodopsin 7-helix transmembrane proteins"/>
    <property type="match status" value="1"/>
</dbReference>
<dbReference type="PANTHER" id="PTHR12011:SF471">
    <property type="entry name" value="G-PROTEIN COUPLED RECEPTORS FAMILY 2 PROFILE 2 DOMAIN-CONTAINING PROTEIN"/>
    <property type="match status" value="1"/>
</dbReference>
<evidence type="ECO:0000256" key="5">
    <source>
        <dbReference type="ARBA" id="ARBA00023157"/>
    </source>
</evidence>
<dbReference type="Pfam" id="PF00002">
    <property type="entry name" value="7tm_2"/>
    <property type="match status" value="1"/>
</dbReference>
<feature type="transmembrane region" description="Helical" evidence="6">
    <location>
        <begin position="487"/>
        <end position="510"/>
    </location>
</feature>
<evidence type="ECO:0000256" key="1">
    <source>
        <dbReference type="ARBA" id="ARBA00004141"/>
    </source>
</evidence>
<feature type="domain" description="G-protein coupled receptors family 2 profile 2" evidence="8">
    <location>
        <begin position="272"/>
        <end position="511"/>
    </location>
</feature>
<dbReference type="SUPFAM" id="SSF81321">
    <property type="entry name" value="Family A G protein-coupled receptor-like"/>
    <property type="match status" value="1"/>
</dbReference>
<sequence>MEGDLLTVVDILNETRALFEEQTENLSNKNKKTTAISITDKVIDISSDLLDMDNAWKNTTNKTLAATRFLSTVEKAGYLLTPLLTTSENKFIVKDNIALQVLRRPRGHFRHKNLILGIVTRSSQKYRTQVTLPSGFEEYLERKNETHVVFVEYSSSLKQILTVEENFSRTNLNITNKTTLNSPVVSVSLKETPGQILIPTGVKILLEHDQVDAKSPQCTFWNSAEGGYWDDSGCRVSYTNKTHTLCICDHLTSFAILMDIQGRVQAENHMALKIISAICCTISIICLGLCIITFTFIRSLWGLRNTIHLNLCICLMIGELLLVFGIDKTQHMVVCSVIAGFLHYFFLASFVWMMLEGVYIYLLIVIIFETQRTYKIRYYLAGYGIPLIIVGITAVSKSQSYRTTNNCWLNPENGVIWSFAGPAAFILLTNFTVLVIALRKITKNSIANKDSKADKIRKWIRGSFAITPLLGLTWLVGFLQVGDGALVASYIFTVLNSLQGVAIFVILCLVNGNTRKQLKKEIKIRTSSASNPYFSTENSKNVCSHNIQKPTNQDPNDVPVKYTIYDPVSRSENTCEPAETTPLEKRGFSVELPTTNPDITETGEPLKEITTDDIIIKGHLCSIQSNT</sequence>
<dbReference type="Gene3D" id="2.60.220.50">
    <property type="match status" value="1"/>
</dbReference>
<dbReference type="Proteomes" id="UP000694941">
    <property type="component" value="Unplaced"/>
</dbReference>
<evidence type="ECO:0000256" key="4">
    <source>
        <dbReference type="ARBA" id="ARBA00023136"/>
    </source>
</evidence>
<evidence type="ECO:0000256" key="3">
    <source>
        <dbReference type="ARBA" id="ARBA00022989"/>
    </source>
</evidence>
<gene>
    <name evidence="10" type="primary">LOC111085873</name>
</gene>
<dbReference type="InterPro" id="IPR000203">
    <property type="entry name" value="GPS"/>
</dbReference>
<evidence type="ECO:0000313" key="10">
    <source>
        <dbReference type="RefSeq" id="XP_022242155.1"/>
    </source>
</evidence>
<dbReference type="PROSITE" id="PS50261">
    <property type="entry name" value="G_PROTEIN_RECEP_F2_4"/>
    <property type="match status" value="1"/>
</dbReference>
<keyword evidence="4 6" id="KW-0472">Membrane</keyword>
<accession>A0ABM1SEV0</accession>
<evidence type="ECO:0000313" key="9">
    <source>
        <dbReference type="Proteomes" id="UP000694941"/>
    </source>
</evidence>
<evidence type="ECO:0000259" key="7">
    <source>
        <dbReference type="PROSITE" id="PS50221"/>
    </source>
</evidence>
<dbReference type="RefSeq" id="XP_022242155.1">
    <property type="nucleotide sequence ID" value="XM_022386447.1"/>
</dbReference>
<feature type="transmembrane region" description="Helical" evidence="6">
    <location>
        <begin position="309"/>
        <end position="326"/>
    </location>
</feature>
<dbReference type="PROSITE" id="PS50221">
    <property type="entry name" value="GAIN_B"/>
    <property type="match status" value="1"/>
</dbReference>
<proteinExistence type="predicted"/>
<protein>
    <submittedName>
        <fullName evidence="10">Adhesion G protein-coupled receptor L2-like isoform X1</fullName>
    </submittedName>
</protein>
<feature type="domain" description="GAIN-B" evidence="7">
    <location>
        <begin position="105"/>
        <end position="264"/>
    </location>
</feature>
<feature type="transmembrane region" description="Helical" evidence="6">
    <location>
        <begin position="274"/>
        <end position="297"/>
    </location>
</feature>
<feature type="transmembrane region" description="Helical" evidence="6">
    <location>
        <begin position="376"/>
        <end position="395"/>
    </location>
</feature>
<feature type="transmembrane region" description="Helical" evidence="6">
    <location>
        <begin position="459"/>
        <end position="481"/>
    </location>
</feature>
<comment type="subcellular location">
    <subcellularLocation>
        <location evidence="1">Membrane</location>
        <topology evidence="1">Multi-pass membrane protein</topology>
    </subcellularLocation>
</comment>
<keyword evidence="3 6" id="KW-1133">Transmembrane helix</keyword>
<dbReference type="PRINTS" id="PR00249">
    <property type="entry name" value="GPCRSECRETIN"/>
</dbReference>
<feature type="transmembrane region" description="Helical" evidence="6">
    <location>
        <begin position="338"/>
        <end position="364"/>
    </location>
</feature>
<evidence type="ECO:0000256" key="6">
    <source>
        <dbReference type="SAM" id="Phobius"/>
    </source>
</evidence>
<name>A0ABM1SEV0_LIMPO</name>
<keyword evidence="2 6" id="KW-0812">Transmembrane</keyword>
<evidence type="ECO:0000256" key="2">
    <source>
        <dbReference type="ARBA" id="ARBA00022692"/>
    </source>
</evidence>
<keyword evidence="9" id="KW-1185">Reference proteome</keyword>
<organism evidence="9 10">
    <name type="scientific">Limulus polyphemus</name>
    <name type="common">Atlantic horseshoe crab</name>
    <dbReference type="NCBI Taxonomy" id="6850"/>
    <lineage>
        <taxon>Eukaryota</taxon>
        <taxon>Metazoa</taxon>
        <taxon>Ecdysozoa</taxon>
        <taxon>Arthropoda</taxon>
        <taxon>Chelicerata</taxon>
        <taxon>Merostomata</taxon>
        <taxon>Xiphosura</taxon>
        <taxon>Limulidae</taxon>
        <taxon>Limulus</taxon>
    </lineage>
</organism>
<dbReference type="PANTHER" id="PTHR12011">
    <property type="entry name" value="ADHESION G-PROTEIN COUPLED RECEPTOR"/>
    <property type="match status" value="1"/>
</dbReference>
<dbReference type="GeneID" id="111085873"/>
<dbReference type="InterPro" id="IPR046338">
    <property type="entry name" value="GAIN_dom_sf"/>
</dbReference>
<dbReference type="Pfam" id="PF01825">
    <property type="entry name" value="GPS"/>
    <property type="match status" value="1"/>
</dbReference>
<dbReference type="InterPro" id="IPR000832">
    <property type="entry name" value="GPCR_2_secretin-like"/>
</dbReference>
<feature type="transmembrane region" description="Helical" evidence="6">
    <location>
        <begin position="415"/>
        <end position="438"/>
    </location>
</feature>
<dbReference type="InterPro" id="IPR057244">
    <property type="entry name" value="GAIN_B"/>
</dbReference>
<keyword evidence="5" id="KW-1015">Disulfide bond</keyword>
<reference evidence="10" key="1">
    <citation type="submission" date="2025-08" db="UniProtKB">
        <authorList>
            <consortium name="RefSeq"/>
        </authorList>
    </citation>
    <scope>IDENTIFICATION</scope>
    <source>
        <tissue evidence="10">Muscle</tissue>
    </source>
</reference>